<sequence>MLAPPVNLPKWLEENSHLLKPPINNYCVYNDDFTVMIVGGPNARTDYHINQTPEWFYQYKGAMMLKVVDDGVFRDIIIREGDMFLLPGNTPHNPVRFADTVGVVLEQRRPEGSVDRMRWYCQNPDCTPGQVVHEASFHCTDLGTQIKAGVEAFKTDDSLRKCGKCGELADWCPKPGSIPDPNKA</sequence>
<dbReference type="PANTHER" id="PTHR15497:SF1">
    <property type="entry name" value="3-HYDROXYANTHRANILATE 3,4-DIOXYGENASE"/>
    <property type="match status" value="1"/>
</dbReference>
<dbReference type="GO" id="GO:0000334">
    <property type="term" value="F:3-hydroxyanthranilate 3,4-dioxygenase activity"/>
    <property type="evidence" value="ECO:0007669"/>
    <property type="project" value="UniProtKB-UniRule"/>
</dbReference>
<feature type="binding site" evidence="9">
    <location>
        <position position="121"/>
    </location>
    <ligand>
        <name>a divalent metal cation</name>
        <dbReference type="ChEBI" id="CHEBI:60240"/>
    </ligand>
</feature>
<evidence type="ECO:0000256" key="5">
    <source>
        <dbReference type="ARBA" id="ARBA00022723"/>
    </source>
</evidence>
<dbReference type="OrthoDB" id="204928at2759"/>
<evidence type="ECO:0000256" key="6">
    <source>
        <dbReference type="ARBA" id="ARBA00022964"/>
    </source>
</evidence>
<comment type="function">
    <text evidence="2 9">Catalyzes the oxidative ring opening of 3-hydroxyanthranilate to 2-amino-3-carboxymuconate semialdehyde, which spontaneously cyclizes to quinolinate.</text>
</comment>
<dbReference type="GO" id="GO:0043420">
    <property type="term" value="P:anthranilate metabolic process"/>
    <property type="evidence" value="ECO:0007669"/>
    <property type="project" value="UniProtKB-UniRule"/>
</dbReference>
<dbReference type="RefSeq" id="XP_030979272.1">
    <property type="nucleotide sequence ID" value="XM_031128780.1"/>
</dbReference>
<reference evidence="10 11" key="1">
    <citation type="journal article" date="2019" name="Mol. Biol. Evol.">
        <title>Blast fungal genomes show frequent chromosomal changes, gene gains and losses, and effector gene turnover.</title>
        <authorList>
            <person name="Gomez Luciano L.B."/>
            <person name="Jason Tsai I."/>
            <person name="Chuma I."/>
            <person name="Tosa Y."/>
            <person name="Chen Y.H."/>
            <person name="Li J.Y."/>
            <person name="Li M.Y."/>
            <person name="Jade Lu M.Y."/>
            <person name="Nakayashiki H."/>
            <person name="Li W.H."/>
        </authorList>
    </citation>
    <scope>NUCLEOTIDE SEQUENCE [LARGE SCALE GENOMIC DNA]</scope>
    <source>
        <strain evidence="10 11">NI907</strain>
    </source>
</reference>
<feature type="binding site" evidence="9">
    <location>
        <position position="106"/>
    </location>
    <ligand>
        <name>substrate</name>
    </ligand>
</feature>
<dbReference type="NCBIfam" id="TIGR03037">
    <property type="entry name" value="anthran_nbaC"/>
    <property type="match status" value="1"/>
</dbReference>
<reference evidence="11" key="3">
    <citation type="submission" date="2025-08" db="UniProtKB">
        <authorList>
            <consortium name="RefSeq"/>
        </authorList>
    </citation>
    <scope>IDENTIFICATION</scope>
    <source>
        <strain evidence="11">NI907</strain>
    </source>
</reference>
<accession>A0A6P8AWL4</accession>
<name>A0A6P8AWL4_PYRGI</name>
<feature type="binding site" evidence="9">
    <location>
        <position position="54"/>
    </location>
    <ligand>
        <name>Fe cation</name>
        <dbReference type="ChEBI" id="CHEBI:24875"/>
        <note>catalytic</note>
    </ligand>
</feature>
<feature type="binding site" evidence="9">
    <location>
        <position position="162"/>
    </location>
    <ligand>
        <name>a divalent metal cation</name>
        <dbReference type="ChEBI" id="CHEBI:60240"/>
    </ligand>
</feature>
<evidence type="ECO:0000313" key="10">
    <source>
        <dbReference type="Proteomes" id="UP000515153"/>
    </source>
</evidence>
<protein>
    <recommendedName>
        <fullName evidence="9">3-hydroxyanthranilate 3,4-dioxygenase</fullName>
        <ecNumber evidence="9">1.13.11.6</ecNumber>
    </recommendedName>
    <alternativeName>
        <fullName evidence="9">3-hydroxyanthranilate oxygenase</fullName>
        <shortName evidence="9">3-HAO</shortName>
    </alternativeName>
    <alternativeName>
        <fullName evidence="9">3-hydroxyanthranilic acid dioxygenase</fullName>
        <shortName evidence="9">HAD</shortName>
    </alternativeName>
    <alternativeName>
        <fullName evidence="9">Biosynthesis of nicotinic acid protein 1</fullName>
    </alternativeName>
</protein>
<dbReference type="CDD" id="cd06123">
    <property type="entry name" value="cupin_HAO"/>
    <property type="match status" value="1"/>
</dbReference>
<dbReference type="UniPathway" id="UPA00253">
    <property type="reaction ID" value="UER00330"/>
</dbReference>
<evidence type="ECO:0000256" key="8">
    <source>
        <dbReference type="ARBA" id="ARBA00023004"/>
    </source>
</evidence>
<feature type="binding site" evidence="9">
    <location>
        <position position="48"/>
    </location>
    <ligand>
        <name>Fe cation</name>
        <dbReference type="ChEBI" id="CHEBI:24875"/>
        <note>catalytic</note>
    </ligand>
</feature>
<feature type="binding site" evidence="9">
    <location>
        <position position="126"/>
    </location>
    <ligand>
        <name>a divalent metal cation</name>
        <dbReference type="ChEBI" id="CHEBI:60240"/>
    </ligand>
</feature>
<dbReference type="EC" id="1.13.11.6" evidence="9"/>
<evidence type="ECO:0000256" key="1">
    <source>
        <dbReference type="ARBA" id="ARBA00001954"/>
    </source>
</evidence>
<evidence type="ECO:0000256" key="9">
    <source>
        <dbReference type="HAMAP-Rule" id="MF_03019"/>
    </source>
</evidence>
<keyword evidence="4 9" id="KW-0662">Pyridine nucleotide biosynthesis</keyword>
<dbReference type="Gene3D" id="2.60.120.10">
    <property type="entry name" value="Jelly Rolls"/>
    <property type="match status" value="1"/>
</dbReference>
<dbReference type="AlphaFoldDB" id="A0A6P8AWL4"/>
<comment type="subcellular location">
    <subcellularLocation>
        <location evidence="9">Cytoplasm</location>
    </subcellularLocation>
</comment>
<dbReference type="PANTHER" id="PTHR15497">
    <property type="entry name" value="3-HYDROXYANTHRANILATE 3,4-DIOXYGENASE"/>
    <property type="match status" value="1"/>
</dbReference>
<comment type="cofactor">
    <cofactor evidence="1 9">
        <name>Fe(2+)</name>
        <dbReference type="ChEBI" id="CHEBI:29033"/>
    </cofactor>
</comment>
<dbReference type="GO" id="GO:0019805">
    <property type="term" value="P:quinolinate biosynthetic process"/>
    <property type="evidence" value="ECO:0007669"/>
    <property type="project" value="UniProtKB-UniRule"/>
</dbReference>
<feature type="binding site" evidence="9">
    <location>
        <position position="165"/>
    </location>
    <ligand>
        <name>a divalent metal cation</name>
        <dbReference type="ChEBI" id="CHEBI:60240"/>
    </ligand>
</feature>
<dbReference type="Proteomes" id="UP000515153">
    <property type="component" value="Chromosome V"/>
</dbReference>
<dbReference type="Pfam" id="PF06052">
    <property type="entry name" value="3-HAO"/>
    <property type="match status" value="1"/>
</dbReference>
<evidence type="ECO:0000256" key="3">
    <source>
        <dbReference type="ARBA" id="ARBA00022490"/>
    </source>
</evidence>
<feature type="binding site" evidence="9">
    <location>
        <position position="96"/>
    </location>
    <ligand>
        <name>substrate</name>
    </ligand>
</feature>
<dbReference type="GO" id="GO:0034354">
    <property type="term" value="P:'de novo' NAD+ biosynthetic process from L-tryptophan"/>
    <property type="evidence" value="ECO:0007669"/>
    <property type="project" value="UniProtKB-UniRule"/>
</dbReference>
<dbReference type="GO" id="GO:0005737">
    <property type="term" value="C:cytoplasm"/>
    <property type="evidence" value="ECO:0007669"/>
    <property type="project" value="UniProtKB-SubCell"/>
</dbReference>
<evidence type="ECO:0000256" key="2">
    <source>
        <dbReference type="ARBA" id="ARBA00002752"/>
    </source>
</evidence>
<dbReference type="InterPro" id="IPR014710">
    <property type="entry name" value="RmlC-like_jellyroll"/>
</dbReference>
<evidence type="ECO:0000256" key="7">
    <source>
        <dbReference type="ARBA" id="ARBA00023002"/>
    </source>
</evidence>
<feature type="binding site" evidence="9">
    <location>
        <position position="44"/>
    </location>
    <ligand>
        <name>O2</name>
        <dbReference type="ChEBI" id="CHEBI:15379"/>
    </ligand>
</feature>
<keyword evidence="8 9" id="KW-0408">Iron</keyword>
<keyword evidence="7 9" id="KW-0560">Oxidoreductase</keyword>
<dbReference type="HAMAP" id="MF_00825">
    <property type="entry name" value="3_HAO"/>
    <property type="match status" value="1"/>
</dbReference>
<dbReference type="GO" id="GO:0006569">
    <property type="term" value="P:L-tryptophan catabolic process"/>
    <property type="evidence" value="ECO:0007669"/>
    <property type="project" value="UniProtKB-UniRule"/>
</dbReference>
<evidence type="ECO:0000256" key="4">
    <source>
        <dbReference type="ARBA" id="ARBA00022642"/>
    </source>
</evidence>
<gene>
    <name evidence="9" type="primary">BNA1</name>
    <name evidence="11" type="ORF">PgNI_08790</name>
</gene>
<keyword evidence="5 9" id="KW-0479">Metal-binding</keyword>
<evidence type="ECO:0000313" key="11">
    <source>
        <dbReference type="RefSeq" id="XP_030979272.1"/>
    </source>
</evidence>
<dbReference type="KEGG" id="pgri:PgNI_08790"/>
<dbReference type="InterPro" id="IPR010329">
    <property type="entry name" value="3hydroanth_dOase"/>
</dbReference>
<reference evidence="11" key="2">
    <citation type="submission" date="2019-10" db="EMBL/GenBank/DDBJ databases">
        <authorList>
            <consortium name="NCBI Genome Project"/>
        </authorList>
    </citation>
    <scope>NUCLEOTIDE SEQUENCE</scope>
    <source>
        <strain evidence="11">NI907</strain>
    </source>
</reference>
<keyword evidence="6 9" id="KW-0223">Dioxygenase</keyword>
<feature type="binding site" evidence="9">
    <location>
        <position position="54"/>
    </location>
    <ligand>
        <name>substrate</name>
    </ligand>
</feature>
<dbReference type="FunFam" id="2.60.120.10:FF:000093">
    <property type="entry name" value="3-hydroxyanthranilate 3,4-dioxygenase"/>
    <property type="match status" value="1"/>
</dbReference>
<comment type="catalytic activity">
    <reaction evidence="9">
        <text>3-hydroxyanthranilate + O2 = (2Z,4Z)-2-amino-3-carboxymuconate 6-semialdehyde</text>
        <dbReference type="Rhea" id="RHEA:17953"/>
        <dbReference type="ChEBI" id="CHEBI:15379"/>
        <dbReference type="ChEBI" id="CHEBI:36559"/>
        <dbReference type="ChEBI" id="CHEBI:77612"/>
        <dbReference type="EC" id="1.13.11.6"/>
    </reaction>
</comment>
<proteinExistence type="inferred from homology"/>
<comment type="pathway">
    <text evidence="9">Cofactor biosynthesis; NAD(+) biosynthesis; quinolinate from L-kynurenine: step 3/3.</text>
</comment>
<feature type="binding site" evidence="9">
    <location>
        <position position="92"/>
    </location>
    <ligand>
        <name>Fe cation</name>
        <dbReference type="ChEBI" id="CHEBI:24875"/>
        <note>catalytic</note>
    </ligand>
</feature>
<dbReference type="GO" id="GO:0008198">
    <property type="term" value="F:ferrous iron binding"/>
    <property type="evidence" value="ECO:0007669"/>
    <property type="project" value="UniProtKB-UniRule"/>
</dbReference>
<dbReference type="InterPro" id="IPR011051">
    <property type="entry name" value="RmlC_Cupin_sf"/>
</dbReference>
<dbReference type="SUPFAM" id="SSF51182">
    <property type="entry name" value="RmlC-like cupins"/>
    <property type="match status" value="1"/>
</dbReference>
<organism evidence="10 11">
    <name type="scientific">Pyricularia grisea</name>
    <name type="common">Crabgrass-specific blast fungus</name>
    <name type="synonym">Magnaporthe grisea</name>
    <dbReference type="NCBI Taxonomy" id="148305"/>
    <lineage>
        <taxon>Eukaryota</taxon>
        <taxon>Fungi</taxon>
        <taxon>Dikarya</taxon>
        <taxon>Ascomycota</taxon>
        <taxon>Pezizomycotina</taxon>
        <taxon>Sordariomycetes</taxon>
        <taxon>Sordariomycetidae</taxon>
        <taxon>Magnaporthales</taxon>
        <taxon>Pyriculariaceae</taxon>
        <taxon>Pyricularia</taxon>
    </lineage>
</organism>
<keyword evidence="10" id="KW-1185">Reference proteome</keyword>
<keyword evidence="3 9" id="KW-0963">Cytoplasm</keyword>
<comment type="similarity">
    <text evidence="9">Belongs to the 3-HAO family.</text>
</comment>